<evidence type="ECO:0000259" key="7">
    <source>
        <dbReference type="Pfam" id="PF20684"/>
    </source>
</evidence>
<feature type="transmembrane region" description="Helical" evidence="6">
    <location>
        <begin position="90"/>
        <end position="115"/>
    </location>
</feature>
<evidence type="ECO:0000313" key="9">
    <source>
        <dbReference type="Proteomes" id="UP000241462"/>
    </source>
</evidence>
<dbReference type="Pfam" id="PF20684">
    <property type="entry name" value="Fung_rhodopsin"/>
    <property type="match status" value="1"/>
</dbReference>
<keyword evidence="9" id="KW-1185">Reference proteome</keyword>
<dbReference type="InterPro" id="IPR049326">
    <property type="entry name" value="Rhodopsin_dom_fungi"/>
</dbReference>
<feature type="transmembrane region" description="Helical" evidence="6">
    <location>
        <begin position="127"/>
        <end position="152"/>
    </location>
</feature>
<evidence type="ECO:0000256" key="6">
    <source>
        <dbReference type="SAM" id="Phobius"/>
    </source>
</evidence>
<dbReference type="GO" id="GO:0016020">
    <property type="term" value="C:membrane"/>
    <property type="evidence" value="ECO:0007669"/>
    <property type="project" value="UniProtKB-SubCell"/>
</dbReference>
<feature type="domain" description="Rhodopsin" evidence="7">
    <location>
        <begin position="32"/>
        <end position="215"/>
    </location>
</feature>
<dbReference type="InParanoid" id="A0A2T2ZTJ5"/>
<keyword evidence="2 6" id="KW-0812">Transmembrane</keyword>
<keyword evidence="3 6" id="KW-1133">Transmembrane helix</keyword>
<dbReference type="PANTHER" id="PTHR33048">
    <property type="entry name" value="PTH11-LIKE INTEGRAL MEMBRANE PROTEIN (AFU_ORTHOLOGUE AFUA_5G11245)"/>
    <property type="match status" value="1"/>
</dbReference>
<reference evidence="8 9" key="1">
    <citation type="journal article" date="2018" name="Mycol. Prog.">
        <title>Coniella lustricola, a new species from submerged detritus.</title>
        <authorList>
            <person name="Raudabaugh D.B."/>
            <person name="Iturriaga T."/>
            <person name="Carver A."/>
            <person name="Mondo S."/>
            <person name="Pangilinan J."/>
            <person name="Lipzen A."/>
            <person name="He G."/>
            <person name="Amirebrahimi M."/>
            <person name="Grigoriev I.V."/>
            <person name="Miller A.N."/>
        </authorList>
    </citation>
    <scope>NUCLEOTIDE SEQUENCE [LARGE SCALE GENOMIC DNA]</scope>
    <source>
        <strain evidence="8 9">B22-T-1</strain>
    </source>
</reference>
<dbReference type="AlphaFoldDB" id="A0A2T2ZTJ5"/>
<dbReference type="PANTHER" id="PTHR33048:SF151">
    <property type="entry name" value="INTEGRAL MEMBRANE PROTEIN"/>
    <property type="match status" value="1"/>
</dbReference>
<evidence type="ECO:0000256" key="2">
    <source>
        <dbReference type="ARBA" id="ARBA00022692"/>
    </source>
</evidence>
<protein>
    <recommendedName>
        <fullName evidence="7">Rhodopsin domain-containing protein</fullName>
    </recommendedName>
</protein>
<dbReference type="InterPro" id="IPR052337">
    <property type="entry name" value="SAT4-like"/>
</dbReference>
<gene>
    <name evidence="8" type="ORF">BD289DRAFT_486908</name>
</gene>
<keyword evidence="4 6" id="KW-0472">Membrane</keyword>
<dbReference type="STRING" id="2025994.A0A2T2ZTJ5"/>
<name>A0A2T2ZTJ5_9PEZI</name>
<feature type="transmembrane region" description="Helical" evidence="6">
    <location>
        <begin position="172"/>
        <end position="192"/>
    </location>
</feature>
<evidence type="ECO:0000313" key="8">
    <source>
        <dbReference type="EMBL" id="PSR76244.1"/>
    </source>
</evidence>
<comment type="subcellular location">
    <subcellularLocation>
        <location evidence="1">Membrane</location>
        <topology evidence="1">Multi-pass membrane protein</topology>
    </subcellularLocation>
</comment>
<sequence>MADGGGGGNDMRAWLIAVLSTMTVLATVVVGLRLASRRITHIGYWWDDWVMALSMCWNLVCDGFFISAMYSEGLGVHVSQIGVDHVVTMAQLLLAAEIMYAWNLCLTRVSVLLLFYRIFHLSTPCKVYLLATGIFVMVWAVIATLVFLLGCIPMQKIWYPTIPGTCMEPKTVWLVNLGVSVLSNVAIFLFPIPQLWGARYSWTEKLGLAVVFGSGL</sequence>
<comment type="similarity">
    <text evidence="5">Belongs to the SAT4 family.</text>
</comment>
<evidence type="ECO:0000256" key="5">
    <source>
        <dbReference type="ARBA" id="ARBA00038359"/>
    </source>
</evidence>
<evidence type="ECO:0000256" key="1">
    <source>
        <dbReference type="ARBA" id="ARBA00004141"/>
    </source>
</evidence>
<organism evidence="8 9">
    <name type="scientific">Coniella lustricola</name>
    <dbReference type="NCBI Taxonomy" id="2025994"/>
    <lineage>
        <taxon>Eukaryota</taxon>
        <taxon>Fungi</taxon>
        <taxon>Dikarya</taxon>
        <taxon>Ascomycota</taxon>
        <taxon>Pezizomycotina</taxon>
        <taxon>Sordariomycetes</taxon>
        <taxon>Sordariomycetidae</taxon>
        <taxon>Diaporthales</taxon>
        <taxon>Schizoparmaceae</taxon>
        <taxon>Coniella</taxon>
    </lineage>
</organism>
<dbReference type="Proteomes" id="UP000241462">
    <property type="component" value="Unassembled WGS sequence"/>
</dbReference>
<feature type="transmembrane region" description="Helical" evidence="6">
    <location>
        <begin position="12"/>
        <end position="36"/>
    </location>
</feature>
<dbReference type="OrthoDB" id="3934549at2759"/>
<evidence type="ECO:0000256" key="4">
    <source>
        <dbReference type="ARBA" id="ARBA00023136"/>
    </source>
</evidence>
<proteinExistence type="inferred from homology"/>
<accession>A0A2T2ZTJ5</accession>
<dbReference type="EMBL" id="KZ678719">
    <property type="protein sequence ID" value="PSR76244.1"/>
    <property type="molecule type" value="Genomic_DNA"/>
</dbReference>
<evidence type="ECO:0000256" key="3">
    <source>
        <dbReference type="ARBA" id="ARBA00022989"/>
    </source>
</evidence>